<evidence type="ECO:0000313" key="1">
    <source>
        <dbReference type="EMBL" id="UFZ04629.1"/>
    </source>
</evidence>
<sequence length="84" mass="9459">MAAVTNELMYEILKSIQARLAQVDGKIDELKLEAQASRTAQIALRQEITGVHQELSGIHATLVRHEGRLDRIERRLELSDVPTL</sequence>
<dbReference type="RefSeq" id="WP_231321514.1">
    <property type="nucleotide sequence ID" value="NZ_CP088156.1"/>
</dbReference>
<name>A0ABY3RB81_9BRAD</name>
<protein>
    <submittedName>
        <fullName evidence="1">Uncharacterized protein</fullName>
    </submittedName>
</protein>
<organism evidence="1 2">
    <name type="scientific">Bradyrhizobium ontarionense</name>
    <dbReference type="NCBI Taxonomy" id="2898149"/>
    <lineage>
        <taxon>Bacteria</taxon>
        <taxon>Pseudomonadati</taxon>
        <taxon>Pseudomonadota</taxon>
        <taxon>Alphaproteobacteria</taxon>
        <taxon>Hyphomicrobiales</taxon>
        <taxon>Nitrobacteraceae</taxon>
        <taxon>Bradyrhizobium</taxon>
    </lineage>
</organism>
<gene>
    <name evidence="1" type="ORF">LQG66_36540</name>
</gene>
<reference evidence="1" key="1">
    <citation type="journal article" date="2024" name="Antonie Van Leeuwenhoek">
        <title>Bradyrhizobium ontarionense sp. nov., a novel bacterial symbiont isolated from Aeschynomene indica (Indian jointvetch), harbours photosynthesis, nitrogen fixation and nitrous oxide (N2O) reductase genes.</title>
        <authorList>
            <person name="Bromfield E.S.P."/>
            <person name="Cloutier S."/>
        </authorList>
    </citation>
    <scope>NUCLEOTIDE SEQUENCE</scope>
    <source>
        <strain evidence="1">A19</strain>
    </source>
</reference>
<evidence type="ECO:0000313" key="2">
    <source>
        <dbReference type="Proteomes" id="UP001431010"/>
    </source>
</evidence>
<dbReference type="EMBL" id="CP088156">
    <property type="protein sequence ID" value="UFZ04629.1"/>
    <property type="molecule type" value="Genomic_DNA"/>
</dbReference>
<keyword evidence="2" id="KW-1185">Reference proteome</keyword>
<proteinExistence type="predicted"/>
<dbReference type="Proteomes" id="UP001431010">
    <property type="component" value="Chromosome"/>
</dbReference>
<accession>A0ABY3RB81</accession>